<proteinExistence type="predicted"/>
<dbReference type="InterPro" id="IPR029063">
    <property type="entry name" value="SAM-dependent_MTases_sf"/>
</dbReference>
<dbReference type="EMBL" id="MLQL01000016">
    <property type="protein sequence ID" value="OQE20656.1"/>
    <property type="molecule type" value="Genomic_DNA"/>
</dbReference>
<protein>
    <submittedName>
        <fullName evidence="1">Uncharacterized protein</fullName>
    </submittedName>
</protein>
<dbReference type="STRING" id="254877.A0A1V6T385"/>
<dbReference type="Proteomes" id="UP000191342">
    <property type="component" value="Unassembled WGS sequence"/>
</dbReference>
<dbReference type="OrthoDB" id="4364221at2759"/>
<accession>A0A1V6T385</accession>
<evidence type="ECO:0000313" key="1">
    <source>
        <dbReference type="EMBL" id="OQE20656.1"/>
    </source>
</evidence>
<gene>
    <name evidence="1" type="ORF">PENFLA_c016G01724</name>
</gene>
<sequence>MSIVSVVPLEGLTDTFAGITLSLMATTRPKFSRQFLRFAVSDTEEDPGSEMLRVYDTVLSTNCIHATPDLVRPTTHIRKMLQPDVVICPVELTRWSSSELMVWVWRRIYTIQALMIHHSGHISSLQMVSDQSRNTCSSIENI</sequence>
<organism evidence="1 2">
    <name type="scientific">Penicillium flavigenum</name>
    <dbReference type="NCBI Taxonomy" id="254877"/>
    <lineage>
        <taxon>Eukaryota</taxon>
        <taxon>Fungi</taxon>
        <taxon>Dikarya</taxon>
        <taxon>Ascomycota</taxon>
        <taxon>Pezizomycotina</taxon>
        <taxon>Eurotiomycetes</taxon>
        <taxon>Eurotiomycetidae</taxon>
        <taxon>Eurotiales</taxon>
        <taxon>Aspergillaceae</taxon>
        <taxon>Penicillium</taxon>
    </lineage>
</organism>
<reference evidence="2" key="1">
    <citation type="journal article" date="2017" name="Nat. Microbiol.">
        <title>Global analysis of biosynthetic gene clusters reveals vast potential of secondary metabolite production in Penicillium species.</title>
        <authorList>
            <person name="Nielsen J.C."/>
            <person name="Grijseels S."/>
            <person name="Prigent S."/>
            <person name="Ji B."/>
            <person name="Dainat J."/>
            <person name="Nielsen K.F."/>
            <person name="Frisvad J.C."/>
            <person name="Workman M."/>
            <person name="Nielsen J."/>
        </authorList>
    </citation>
    <scope>NUCLEOTIDE SEQUENCE [LARGE SCALE GENOMIC DNA]</scope>
    <source>
        <strain evidence="2">IBT 14082</strain>
    </source>
</reference>
<keyword evidence="2" id="KW-1185">Reference proteome</keyword>
<dbReference type="Gene3D" id="3.40.50.150">
    <property type="entry name" value="Vaccinia Virus protein VP39"/>
    <property type="match status" value="1"/>
</dbReference>
<dbReference type="SUPFAM" id="SSF53335">
    <property type="entry name" value="S-adenosyl-L-methionine-dependent methyltransferases"/>
    <property type="match status" value="1"/>
</dbReference>
<comment type="caution">
    <text evidence="1">The sequence shown here is derived from an EMBL/GenBank/DDBJ whole genome shotgun (WGS) entry which is preliminary data.</text>
</comment>
<evidence type="ECO:0000313" key="2">
    <source>
        <dbReference type="Proteomes" id="UP000191342"/>
    </source>
</evidence>
<dbReference type="AlphaFoldDB" id="A0A1V6T385"/>
<name>A0A1V6T385_9EURO</name>